<dbReference type="KEGG" id="elut:CKA38_04160"/>
<proteinExistence type="predicted"/>
<evidence type="ECO:0000313" key="2">
    <source>
        <dbReference type="EMBL" id="AWI08552.1"/>
    </source>
</evidence>
<accession>A0A2U8E202</accession>
<dbReference type="Gene3D" id="3.40.50.150">
    <property type="entry name" value="Vaccinia Virus protein VP39"/>
    <property type="match status" value="1"/>
</dbReference>
<dbReference type="Pfam" id="PF13649">
    <property type="entry name" value="Methyltransf_25"/>
    <property type="match status" value="1"/>
</dbReference>
<evidence type="ECO:0000259" key="1">
    <source>
        <dbReference type="Pfam" id="PF13649"/>
    </source>
</evidence>
<sequence>MGKRWKFFKESVRHFWQVGTLMHSSRYLVGSLLADVDFSEARLIVEFGPGSGYVTREILRRMRPDARLISFELNAVFYEEIKSIAETDPRLTAVHGSATLAATMLEPRSVDNIVSGLPMGNFGRRTKLAVLGTVQAILKPGGHFSQFQYSLLDYRLMKRHFETVRLGYTPLNFPPAFVYKCVSE</sequence>
<dbReference type="OrthoDB" id="9805585at2"/>
<dbReference type="CDD" id="cd02440">
    <property type="entry name" value="AdoMet_MTases"/>
    <property type="match status" value="1"/>
</dbReference>
<dbReference type="EMBL" id="CP023004">
    <property type="protein sequence ID" value="AWI08552.1"/>
    <property type="molecule type" value="Genomic_DNA"/>
</dbReference>
<feature type="domain" description="Methyltransferase" evidence="1">
    <location>
        <begin position="44"/>
        <end position="142"/>
    </location>
</feature>
<dbReference type="AlphaFoldDB" id="A0A2U8E202"/>
<evidence type="ECO:0000313" key="3">
    <source>
        <dbReference type="Proteomes" id="UP000244896"/>
    </source>
</evidence>
<gene>
    <name evidence="2" type="ORF">CKA38_04160</name>
</gene>
<dbReference type="InterPro" id="IPR041698">
    <property type="entry name" value="Methyltransf_25"/>
</dbReference>
<keyword evidence="3" id="KW-1185">Reference proteome</keyword>
<reference evidence="2 3" key="1">
    <citation type="journal article" date="2018" name="Syst. Appl. Microbiol.">
        <title>Ereboglobus luteus gen. nov. sp. nov. from cockroach guts, and new insights into the oxygen relationship of the genera Opitutus and Didymococcus (Verrucomicrobia: Opitutaceae).</title>
        <authorList>
            <person name="Tegtmeier D."/>
            <person name="Belitz A."/>
            <person name="Radek R."/>
            <person name="Heimerl T."/>
            <person name="Brune A."/>
        </authorList>
    </citation>
    <scope>NUCLEOTIDE SEQUENCE [LARGE SCALE GENOMIC DNA]</scope>
    <source>
        <strain evidence="2 3">Ho45</strain>
    </source>
</reference>
<protein>
    <recommendedName>
        <fullName evidence="1">Methyltransferase domain-containing protein</fullName>
    </recommendedName>
</protein>
<dbReference type="InterPro" id="IPR029063">
    <property type="entry name" value="SAM-dependent_MTases_sf"/>
</dbReference>
<dbReference type="SUPFAM" id="SSF53335">
    <property type="entry name" value="S-adenosyl-L-methionine-dependent methyltransferases"/>
    <property type="match status" value="1"/>
</dbReference>
<dbReference type="Proteomes" id="UP000244896">
    <property type="component" value="Chromosome"/>
</dbReference>
<name>A0A2U8E202_9BACT</name>
<organism evidence="2 3">
    <name type="scientific">Ereboglobus luteus</name>
    <dbReference type="NCBI Taxonomy" id="1796921"/>
    <lineage>
        <taxon>Bacteria</taxon>
        <taxon>Pseudomonadati</taxon>
        <taxon>Verrucomicrobiota</taxon>
        <taxon>Opitutia</taxon>
        <taxon>Opitutales</taxon>
        <taxon>Opitutaceae</taxon>
        <taxon>Ereboglobus</taxon>
    </lineage>
</organism>